<comment type="caution">
    <text evidence="2">The sequence shown here is derived from an EMBL/GenBank/DDBJ whole genome shotgun (WGS) entry which is preliminary data.</text>
</comment>
<evidence type="ECO:0000313" key="2">
    <source>
        <dbReference type="EMBL" id="CAG8820050.1"/>
    </source>
</evidence>
<gene>
    <name evidence="2" type="ORF">GMARGA_LOCUS27470</name>
</gene>
<evidence type="ECO:0000313" key="3">
    <source>
        <dbReference type="Proteomes" id="UP000789901"/>
    </source>
</evidence>
<reference evidence="2 3" key="1">
    <citation type="submission" date="2021-06" db="EMBL/GenBank/DDBJ databases">
        <authorList>
            <person name="Kallberg Y."/>
            <person name="Tangrot J."/>
            <person name="Rosling A."/>
        </authorList>
    </citation>
    <scope>NUCLEOTIDE SEQUENCE [LARGE SCALE GENOMIC DNA]</scope>
    <source>
        <strain evidence="2 3">120-4 pot B 10/14</strain>
    </source>
</reference>
<organism evidence="2 3">
    <name type="scientific">Gigaspora margarita</name>
    <dbReference type="NCBI Taxonomy" id="4874"/>
    <lineage>
        <taxon>Eukaryota</taxon>
        <taxon>Fungi</taxon>
        <taxon>Fungi incertae sedis</taxon>
        <taxon>Mucoromycota</taxon>
        <taxon>Glomeromycotina</taxon>
        <taxon>Glomeromycetes</taxon>
        <taxon>Diversisporales</taxon>
        <taxon>Gigasporaceae</taxon>
        <taxon>Gigaspora</taxon>
    </lineage>
</organism>
<feature type="non-terminal residue" evidence="2">
    <location>
        <position position="47"/>
    </location>
</feature>
<dbReference type="EMBL" id="CAJVQB010033629">
    <property type="protein sequence ID" value="CAG8820050.1"/>
    <property type="molecule type" value="Genomic_DNA"/>
</dbReference>
<feature type="compositionally biased region" description="Basic and acidic residues" evidence="1">
    <location>
        <begin position="9"/>
        <end position="19"/>
    </location>
</feature>
<evidence type="ECO:0000256" key="1">
    <source>
        <dbReference type="SAM" id="MobiDB-lite"/>
    </source>
</evidence>
<accession>A0ABN7W9D7</accession>
<dbReference type="Proteomes" id="UP000789901">
    <property type="component" value="Unassembled WGS sequence"/>
</dbReference>
<protein>
    <submittedName>
        <fullName evidence="2">15280_t:CDS:1</fullName>
    </submittedName>
</protein>
<proteinExistence type="predicted"/>
<keyword evidence="3" id="KW-1185">Reference proteome</keyword>
<feature type="region of interest" description="Disordered" evidence="1">
    <location>
        <begin position="1"/>
        <end position="26"/>
    </location>
</feature>
<sequence>MNPSLSKSKLVEEGNENHIRSKKKATTLFKKNTNSFEYSNSIASNQI</sequence>
<name>A0ABN7W9D7_GIGMA</name>